<dbReference type="EMBL" id="JYDH01003930">
    <property type="protein sequence ID" value="KRY04986.1"/>
    <property type="molecule type" value="Genomic_DNA"/>
</dbReference>
<protein>
    <submittedName>
        <fullName evidence="1">Uncharacterized protein</fullName>
    </submittedName>
</protein>
<comment type="caution">
    <text evidence="1">The sequence shown here is derived from an EMBL/GenBank/DDBJ whole genome shotgun (WGS) entry which is preliminary data.</text>
</comment>
<proteinExistence type="predicted"/>
<gene>
    <name evidence="1" type="ORF">T01_5666</name>
</gene>
<sequence length="33" mass="3809">MFFTQNCQNIGKKLENNSELGPTLMDCVFLEML</sequence>
<evidence type="ECO:0000313" key="1">
    <source>
        <dbReference type="EMBL" id="KRY04986.1"/>
    </source>
</evidence>
<organism evidence="1 2">
    <name type="scientific">Trichinella spiralis</name>
    <name type="common">Trichina worm</name>
    <dbReference type="NCBI Taxonomy" id="6334"/>
    <lineage>
        <taxon>Eukaryota</taxon>
        <taxon>Metazoa</taxon>
        <taxon>Ecdysozoa</taxon>
        <taxon>Nematoda</taxon>
        <taxon>Enoplea</taxon>
        <taxon>Dorylaimia</taxon>
        <taxon>Trichinellida</taxon>
        <taxon>Trichinellidae</taxon>
        <taxon>Trichinella</taxon>
    </lineage>
</organism>
<dbReference type="AlphaFoldDB" id="A0A0V0YYX4"/>
<dbReference type="InParanoid" id="A0A0V0YYX4"/>
<accession>A0A0V0YYX4</accession>
<keyword evidence="2" id="KW-1185">Reference proteome</keyword>
<name>A0A0V0YYX4_TRISP</name>
<evidence type="ECO:0000313" key="2">
    <source>
        <dbReference type="Proteomes" id="UP000054776"/>
    </source>
</evidence>
<reference evidence="1 2" key="1">
    <citation type="submission" date="2015-01" db="EMBL/GenBank/DDBJ databases">
        <title>Evolution of Trichinella species and genotypes.</title>
        <authorList>
            <person name="Korhonen P.K."/>
            <person name="Edoardo P."/>
            <person name="Giuseppe L.R."/>
            <person name="Gasser R.B."/>
        </authorList>
    </citation>
    <scope>NUCLEOTIDE SEQUENCE [LARGE SCALE GENOMIC DNA]</scope>
    <source>
        <strain evidence="1">ISS3</strain>
    </source>
</reference>
<dbReference type="Proteomes" id="UP000054776">
    <property type="component" value="Unassembled WGS sequence"/>
</dbReference>